<comment type="pathway">
    <text evidence="1">Glycan metabolism; L-arabinan degradation.</text>
</comment>
<feature type="chain" id="PRO_5018307791" description="Glycoside hydrolase" evidence="9">
    <location>
        <begin position="30"/>
        <end position="370"/>
    </location>
</feature>
<dbReference type="InterPro" id="IPR050727">
    <property type="entry name" value="GH43_arabinanases"/>
</dbReference>
<dbReference type="SUPFAM" id="SSF75005">
    <property type="entry name" value="Arabinanase/levansucrase/invertase"/>
    <property type="match status" value="1"/>
</dbReference>
<dbReference type="InterPro" id="IPR006710">
    <property type="entry name" value="Glyco_hydro_43"/>
</dbReference>
<feature type="active site" description="Proton donor" evidence="5">
    <location>
        <position position="243"/>
    </location>
</feature>
<evidence type="ECO:0000256" key="5">
    <source>
        <dbReference type="PIRSR" id="PIRSR606710-1"/>
    </source>
</evidence>
<evidence type="ECO:0000256" key="1">
    <source>
        <dbReference type="ARBA" id="ARBA00004834"/>
    </source>
</evidence>
<dbReference type="GO" id="GO:0004553">
    <property type="term" value="F:hydrolase activity, hydrolyzing O-glycosyl compounds"/>
    <property type="evidence" value="ECO:0007669"/>
    <property type="project" value="InterPro"/>
</dbReference>
<protein>
    <recommendedName>
        <fullName evidence="12">Glycoside hydrolase</fullName>
    </recommendedName>
</protein>
<proteinExistence type="inferred from homology"/>
<evidence type="ECO:0000256" key="4">
    <source>
        <dbReference type="ARBA" id="ARBA00023295"/>
    </source>
</evidence>
<evidence type="ECO:0000313" key="10">
    <source>
        <dbReference type="EMBL" id="RLV49572.1"/>
    </source>
</evidence>
<dbReference type="EMBL" id="RDBE01000006">
    <property type="protein sequence ID" value="RLV49572.1"/>
    <property type="molecule type" value="Genomic_DNA"/>
</dbReference>
<feature type="active site" description="Proton acceptor" evidence="5">
    <location>
        <position position="54"/>
    </location>
</feature>
<evidence type="ECO:0000256" key="3">
    <source>
        <dbReference type="ARBA" id="ARBA00022801"/>
    </source>
</evidence>
<evidence type="ECO:0000256" key="2">
    <source>
        <dbReference type="ARBA" id="ARBA00009865"/>
    </source>
</evidence>
<sequence length="370" mass="40504">MRHGVRRVALVTGLLAAALTASTLPAAQAVDHKPNPKGSDPFTAGTPYTGDFPDPTVLRIGSTYFAYSTTTANINLPLLTSHDLSIWTTRPSYTAGSATDNDALPDSPVWASQNTVVNGHRKSPVWAPSVARIQGRYVAAYATQLADHSRYCISTARAGSPWGPFTDTSAGPLVCPAHQGAIDPSLFRYKGKNWLLYKTEGNASTPPKIWSRQLNKYATGFAHRSKARVLLKPKLAWEGGVIENPAMVVWRKRLYLFYSANNWASDRYRIGYSLCTSMVTKCKRLTRYPLMRNSATISGPGGESPFVDAHGLLRMAYHAWTPGNIGYPTTTTCLTQPSGCAQRRMHIARLVRVPGTKRLRLADYGARFGT</sequence>
<keyword evidence="9" id="KW-0732">Signal</keyword>
<comment type="similarity">
    <text evidence="2 7">Belongs to the glycosyl hydrolase 43 family.</text>
</comment>
<dbReference type="Pfam" id="PF04616">
    <property type="entry name" value="Glyco_hydro_43"/>
    <property type="match status" value="1"/>
</dbReference>
<evidence type="ECO:0000256" key="8">
    <source>
        <dbReference type="SAM" id="MobiDB-lite"/>
    </source>
</evidence>
<feature type="site" description="Important for catalytic activity, responsible for pKa modulation of the active site Glu and correct orientation of both the proton donor and substrate" evidence="6">
    <location>
        <position position="183"/>
    </location>
</feature>
<evidence type="ECO:0000256" key="6">
    <source>
        <dbReference type="PIRSR" id="PIRSR606710-2"/>
    </source>
</evidence>
<evidence type="ECO:0000256" key="9">
    <source>
        <dbReference type="SAM" id="SignalP"/>
    </source>
</evidence>
<dbReference type="PANTHER" id="PTHR43301:SF3">
    <property type="entry name" value="ARABINAN ENDO-1,5-ALPHA-L-ARABINOSIDASE A-RELATED"/>
    <property type="match status" value="1"/>
</dbReference>
<evidence type="ECO:0000313" key="11">
    <source>
        <dbReference type="Proteomes" id="UP000281708"/>
    </source>
</evidence>
<dbReference type="InterPro" id="IPR023296">
    <property type="entry name" value="Glyco_hydro_beta-prop_sf"/>
</dbReference>
<dbReference type="CDD" id="cd08999">
    <property type="entry name" value="GH43_ABN-like"/>
    <property type="match status" value="1"/>
</dbReference>
<accession>A0A3L8P3I1</accession>
<keyword evidence="3 7" id="KW-0378">Hydrolase</keyword>
<name>A0A3L8P3I1_9ACTN</name>
<reference evidence="10 11" key="1">
    <citation type="submission" date="2018-10" db="EMBL/GenBank/DDBJ databases">
        <title>Marmoricola sp. 4Q3S-7 whole genome shotgun sequence.</title>
        <authorList>
            <person name="Li F."/>
        </authorList>
    </citation>
    <scope>NUCLEOTIDE SEQUENCE [LARGE SCALE GENOMIC DNA]</scope>
    <source>
        <strain evidence="10 11">4Q3S-7</strain>
    </source>
</reference>
<dbReference type="PANTHER" id="PTHR43301">
    <property type="entry name" value="ARABINAN ENDO-1,5-ALPHA-L-ARABINOSIDASE"/>
    <property type="match status" value="1"/>
</dbReference>
<dbReference type="Gene3D" id="2.115.10.20">
    <property type="entry name" value="Glycosyl hydrolase domain, family 43"/>
    <property type="match status" value="1"/>
</dbReference>
<keyword evidence="4 7" id="KW-0326">Glycosidase</keyword>
<dbReference type="GO" id="GO:0005975">
    <property type="term" value="P:carbohydrate metabolic process"/>
    <property type="evidence" value="ECO:0007669"/>
    <property type="project" value="InterPro"/>
</dbReference>
<evidence type="ECO:0000256" key="7">
    <source>
        <dbReference type="RuleBase" id="RU361187"/>
    </source>
</evidence>
<dbReference type="AlphaFoldDB" id="A0A3L8P3I1"/>
<feature type="signal peptide" evidence="9">
    <location>
        <begin position="1"/>
        <end position="29"/>
    </location>
</feature>
<dbReference type="Proteomes" id="UP000281708">
    <property type="component" value="Unassembled WGS sequence"/>
</dbReference>
<organism evidence="10 11">
    <name type="scientific">Nocardioides mangrovicus</name>
    <dbReference type="NCBI Taxonomy" id="2478913"/>
    <lineage>
        <taxon>Bacteria</taxon>
        <taxon>Bacillati</taxon>
        <taxon>Actinomycetota</taxon>
        <taxon>Actinomycetes</taxon>
        <taxon>Propionibacteriales</taxon>
        <taxon>Nocardioidaceae</taxon>
        <taxon>Nocardioides</taxon>
    </lineage>
</organism>
<feature type="region of interest" description="Disordered" evidence="8">
    <location>
        <begin position="29"/>
        <end position="48"/>
    </location>
</feature>
<comment type="caution">
    <text evidence="10">The sequence shown here is derived from an EMBL/GenBank/DDBJ whole genome shotgun (WGS) entry which is preliminary data.</text>
</comment>
<evidence type="ECO:0008006" key="12">
    <source>
        <dbReference type="Google" id="ProtNLM"/>
    </source>
</evidence>
<gene>
    <name evidence="10" type="ORF">D9V37_06505</name>
</gene>
<keyword evidence="11" id="KW-1185">Reference proteome</keyword>